<accession>A0ABQ5KYM6</accession>
<dbReference type="GO" id="GO:0003743">
    <property type="term" value="F:translation initiation factor activity"/>
    <property type="evidence" value="ECO:0007669"/>
    <property type="project" value="UniProtKB-KW"/>
</dbReference>
<gene>
    <name evidence="2" type="ORF">ADUPG1_009682</name>
</gene>
<dbReference type="Pfam" id="PF01652">
    <property type="entry name" value="IF4E"/>
    <property type="match status" value="1"/>
</dbReference>
<name>A0ABQ5KYM6_9EUKA</name>
<evidence type="ECO:0000313" key="2">
    <source>
        <dbReference type="EMBL" id="GKT36778.1"/>
    </source>
</evidence>
<proteinExistence type="inferred from homology"/>
<dbReference type="InterPro" id="IPR001040">
    <property type="entry name" value="TIF_eIF_4E"/>
</dbReference>
<keyword evidence="1" id="KW-0694">RNA-binding</keyword>
<dbReference type="InterPro" id="IPR023398">
    <property type="entry name" value="TIF_eIF4e-like"/>
</dbReference>
<keyword evidence="1" id="KW-0648">Protein biosynthesis</keyword>
<reference evidence="2" key="1">
    <citation type="submission" date="2022-03" db="EMBL/GenBank/DDBJ databases">
        <title>Draft genome sequence of Aduncisulcus paluster, a free-living microaerophilic Fornicata.</title>
        <authorList>
            <person name="Yuyama I."/>
            <person name="Kume K."/>
            <person name="Tamura T."/>
            <person name="Inagaki Y."/>
            <person name="Hashimoto T."/>
        </authorList>
    </citation>
    <scope>NUCLEOTIDE SEQUENCE</scope>
    <source>
        <strain evidence="2">NY0171</strain>
    </source>
</reference>
<protein>
    <submittedName>
        <fullName evidence="2">Translation Initiation factor eIF- 4e like protein</fullName>
    </submittedName>
</protein>
<evidence type="ECO:0000313" key="3">
    <source>
        <dbReference type="Proteomes" id="UP001057375"/>
    </source>
</evidence>
<dbReference type="PANTHER" id="PTHR11960">
    <property type="entry name" value="EUKARYOTIC TRANSLATION INITIATION FACTOR 4E RELATED"/>
    <property type="match status" value="1"/>
</dbReference>
<dbReference type="Gene3D" id="3.30.760.10">
    <property type="entry name" value="RNA Cap, Translation Initiation Factor Eif4e"/>
    <property type="match status" value="1"/>
</dbReference>
<dbReference type="Proteomes" id="UP001057375">
    <property type="component" value="Unassembled WGS sequence"/>
</dbReference>
<organism evidence="2 3">
    <name type="scientific">Aduncisulcus paluster</name>
    <dbReference type="NCBI Taxonomy" id="2918883"/>
    <lineage>
        <taxon>Eukaryota</taxon>
        <taxon>Metamonada</taxon>
        <taxon>Carpediemonas-like organisms</taxon>
        <taxon>Aduncisulcus</taxon>
    </lineage>
</organism>
<keyword evidence="3" id="KW-1185">Reference proteome</keyword>
<keyword evidence="1 2" id="KW-0396">Initiation factor</keyword>
<comment type="similarity">
    <text evidence="1">Belongs to the eukaryotic initiation factor 4E family.</text>
</comment>
<dbReference type="EMBL" id="BQXS01011298">
    <property type="protein sequence ID" value="GKT36778.1"/>
    <property type="molecule type" value="Genomic_DNA"/>
</dbReference>
<evidence type="ECO:0000256" key="1">
    <source>
        <dbReference type="RuleBase" id="RU004374"/>
    </source>
</evidence>
<comment type="caution">
    <text evidence="2">The sequence shown here is derived from an EMBL/GenBank/DDBJ whole genome shotgun (WGS) entry which is preliminary data.</text>
</comment>
<sequence>MKPVCEKFTSVEEFWTIFELLPPCDQLDACNVCFFIKDVSPEWEDPIHQGGSTLTIDLPPKSGQSIWKNYLMDMIGHSIPNIEIISGCVLKKRRKEKKARLTIWMTRDVTEKTSGAVARYLKDLCGIEALEKKIPKKESRP</sequence>
<dbReference type="SUPFAM" id="SSF55418">
    <property type="entry name" value="eIF4e-like"/>
    <property type="match status" value="1"/>
</dbReference>